<dbReference type="Pfam" id="PF12698">
    <property type="entry name" value="ABC2_membrane_3"/>
    <property type="match status" value="1"/>
</dbReference>
<evidence type="ECO:0000256" key="3">
    <source>
        <dbReference type="ARBA" id="ARBA00022989"/>
    </source>
</evidence>
<dbReference type="GO" id="GO:0140359">
    <property type="term" value="F:ABC-type transporter activity"/>
    <property type="evidence" value="ECO:0007669"/>
    <property type="project" value="InterPro"/>
</dbReference>
<sequence length="351" mass="40021">MICLLSLPENNFNIIMKRFLAVFHARNIEFIRDKTALAWSVLLPFFLVFGFAFIFDDGATDAYKVAVYGDYKTSQDPFYKLKHIEFIPVTDLDKAINKVRHHQIDMVINTRENNIYWINTQSPNGYLIERLMWSSRSNNDTQQAKRQTVNGREIRYIDWVLPGILGMNMMFGCLFGVGYVLVRYRKNGVLKRLKATPLTAFEFLWAQVLSRLLLIMVVSSGVFMVSDWVFDIYVMGSYLAIFLVFALGTISLISLGLMMATRIKSEELANGVLNLMSFPMMILSGVWFSLEGAHPYIIAFSKLLPLTHMLDAVRAIMIDGASLLEVSNQIIILAVMSVVFLVIGTIAFKWD</sequence>
<dbReference type="EMBL" id="UOFS01000026">
    <property type="protein sequence ID" value="VAW96345.1"/>
    <property type="molecule type" value="Genomic_DNA"/>
</dbReference>
<comment type="subcellular location">
    <subcellularLocation>
        <location evidence="1">Membrane</location>
        <topology evidence="1">Multi-pass membrane protein</topology>
    </subcellularLocation>
</comment>
<dbReference type="PRINTS" id="PR00164">
    <property type="entry name" value="ABC2TRNSPORT"/>
</dbReference>
<protein>
    <recommendedName>
        <fullName evidence="6">ABC transmembrane type-2 domain-containing protein</fullName>
    </recommendedName>
</protein>
<accession>A0A3B0ZS19</accession>
<evidence type="ECO:0000256" key="2">
    <source>
        <dbReference type="ARBA" id="ARBA00022692"/>
    </source>
</evidence>
<keyword evidence="2 5" id="KW-0812">Transmembrane</keyword>
<dbReference type="InterPro" id="IPR000412">
    <property type="entry name" value="ABC_2_transport"/>
</dbReference>
<dbReference type="InterPro" id="IPR013525">
    <property type="entry name" value="ABC2_TM"/>
</dbReference>
<evidence type="ECO:0000313" key="7">
    <source>
        <dbReference type="EMBL" id="VAW96345.1"/>
    </source>
</evidence>
<dbReference type="AlphaFoldDB" id="A0A3B0ZS19"/>
<feature type="transmembrane region" description="Helical" evidence="5">
    <location>
        <begin position="159"/>
        <end position="182"/>
    </location>
</feature>
<dbReference type="PROSITE" id="PS51012">
    <property type="entry name" value="ABC_TM2"/>
    <property type="match status" value="1"/>
</dbReference>
<feature type="domain" description="ABC transmembrane type-2" evidence="6">
    <location>
        <begin position="121"/>
        <end position="351"/>
    </location>
</feature>
<feature type="transmembrane region" description="Helical" evidence="5">
    <location>
        <begin position="36"/>
        <end position="55"/>
    </location>
</feature>
<feature type="transmembrane region" description="Helical" evidence="5">
    <location>
        <begin position="238"/>
        <end position="260"/>
    </location>
</feature>
<feature type="transmembrane region" description="Helical" evidence="5">
    <location>
        <begin position="203"/>
        <end position="226"/>
    </location>
</feature>
<evidence type="ECO:0000256" key="1">
    <source>
        <dbReference type="ARBA" id="ARBA00004141"/>
    </source>
</evidence>
<dbReference type="GO" id="GO:0043190">
    <property type="term" value="C:ATP-binding cassette (ABC) transporter complex"/>
    <property type="evidence" value="ECO:0007669"/>
    <property type="project" value="InterPro"/>
</dbReference>
<keyword evidence="3 5" id="KW-1133">Transmembrane helix</keyword>
<dbReference type="PANTHER" id="PTHR43027">
    <property type="entry name" value="DOXORUBICIN RESISTANCE ABC TRANSPORTER PERMEASE PROTEIN DRRC-RELATED"/>
    <property type="match status" value="1"/>
</dbReference>
<name>A0A3B0ZS19_9ZZZZ</name>
<feature type="transmembrane region" description="Helical" evidence="5">
    <location>
        <begin position="330"/>
        <end position="350"/>
    </location>
</feature>
<feature type="transmembrane region" description="Helical" evidence="5">
    <location>
        <begin position="272"/>
        <end position="290"/>
    </location>
</feature>
<proteinExistence type="predicted"/>
<organism evidence="7">
    <name type="scientific">hydrothermal vent metagenome</name>
    <dbReference type="NCBI Taxonomy" id="652676"/>
    <lineage>
        <taxon>unclassified sequences</taxon>
        <taxon>metagenomes</taxon>
        <taxon>ecological metagenomes</taxon>
    </lineage>
</organism>
<evidence type="ECO:0000259" key="6">
    <source>
        <dbReference type="PROSITE" id="PS51012"/>
    </source>
</evidence>
<keyword evidence="4 5" id="KW-0472">Membrane</keyword>
<gene>
    <name evidence="7" type="ORF">MNBD_GAMMA22-1299</name>
</gene>
<evidence type="ECO:0000256" key="4">
    <source>
        <dbReference type="ARBA" id="ARBA00023136"/>
    </source>
</evidence>
<dbReference type="InterPro" id="IPR052902">
    <property type="entry name" value="ABC-2_transporter"/>
</dbReference>
<dbReference type="PANTHER" id="PTHR43027:SF2">
    <property type="entry name" value="TRANSPORT PERMEASE PROTEIN"/>
    <property type="match status" value="1"/>
</dbReference>
<dbReference type="InterPro" id="IPR047817">
    <property type="entry name" value="ABC2_TM_bact-type"/>
</dbReference>
<evidence type="ECO:0000256" key="5">
    <source>
        <dbReference type="SAM" id="Phobius"/>
    </source>
</evidence>
<reference evidence="7" key="1">
    <citation type="submission" date="2018-06" db="EMBL/GenBank/DDBJ databases">
        <authorList>
            <person name="Zhirakovskaya E."/>
        </authorList>
    </citation>
    <scope>NUCLEOTIDE SEQUENCE</scope>
</reference>